<sequence>MPGIGTRIVMPKLAAFYESCQLTDGATRRSGIVRLLRVLITAGQS</sequence>
<organism evidence="1 2">
    <name type="scientific">Paraburkholderia ribeironis</name>
    <dbReference type="NCBI Taxonomy" id="1247936"/>
    <lineage>
        <taxon>Bacteria</taxon>
        <taxon>Pseudomonadati</taxon>
        <taxon>Pseudomonadota</taxon>
        <taxon>Betaproteobacteria</taxon>
        <taxon>Burkholderiales</taxon>
        <taxon>Burkholderiaceae</taxon>
        <taxon>Paraburkholderia</taxon>
    </lineage>
</organism>
<gene>
    <name evidence="1" type="ORF">BN2475_50231</name>
</gene>
<proteinExistence type="predicted"/>
<accession>A0A1N7RL32</accession>
<keyword evidence="2" id="KW-1185">Reference proteome</keyword>
<reference evidence="1 2" key="1">
    <citation type="submission" date="2016-12" db="EMBL/GenBank/DDBJ databases">
        <authorList>
            <person name="Song W.-J."/>
            <person name="Kurnit D.M."/>
        </authorList>
    </citation>
    <scope>NUCLEOTIDE SEQUENCE [LARGE SCALE GENOMIC DNA]</scope>
    <source>
        <strain evidence="1 2">STM7296</strain>
    </source>
</reference>
<dbReference type="STRING" id="1247936.BN2475_50231"/>
<name>A0A1N7RL32_9BURK</name>
<protein>
    <submittedName>
        <fullName evidence="1">Uncharacterized protein</fullName>
    </submittedName>
</protein>
<dbReference type="EMBL" id="CYGX02000005">
    <property type="protein sequence ID" value="SIT35802.1"/>
    <property type="molecule type" value="Genomic_DNA"/>
</dbReference>
<evidence type="ECO:0000313" key="2">
    <source>
        <dbReference type="Proteomes" id="UP000187012"/>
    </source>
</evidence>
<dbReference type="Proteomes" id="UP000187012">
    <property type="component" value="Unassembled WGS sequence"/>
</dbReference>
<dbReference type="AlphaFoldDB" id="A0A1N7RL32"/>
<evidence type="ECO:0000313" key="1">
    <source>
        <dbReference type="EMBL" id="SIT35802.1"/>
    </source>
</evidence>